<dbReference type="CDD" id="cd16295">
    <property type="entry name" value="TTHA0252-CPSF-like_MBL-fold"/>
    <property type="match status" value="1"/>
</dbReference>
<dbReference type="Gene3D" id="3.40.50.10890">
    <property type="match status" value="1"/>
</dbReference>
<dbReference type="InterPro" id="IPR022712">
    <property type="entry name" value="Beta_Casp"/>
</dbReference>
<feature type="domain" description="Metallo-beta-lactamase" evidence="2">
    <location>
        <begin position="13"/>
        <end position="232"/>
    </location>
</feature>
<accession>A0A5E6MA99</accession>
<dbReference type="SUPFAM" id="SSF56281">
    <property type="entry name" value="Metallo-hydrolase/oxidoreductase"/>
    <property type="match status" value="1"/>
</dbReference>
<keyword evidence="1 4" id="KW-0378">Hydrolase</keyword>
<dbReference type="InterPro" id="IPR036866">
    <property type="entry name" value="RibonucZ/Hydroxyglut_hydro"/>
</dbReference>
<feature type="domain" description="Beta-Casp" evidence="3">
    <location>
        <begin position="252"/>
        <end position="370"/>
    </location>
</feature>
<proteinExistence type="predicted"/>
<dbReference type="EMBL" id="CABFVA020000045">
    <property type="protein sequence ID" value="VVM06129.1"/>
    <property type="molecule type" value="Genomic_DNA"/>
</dbReference>
<dbReference type="AlphaFoldDB" id="A0A5E6MA99"/>
<dbReference type="RefSeq" id="WP_142659896.1">
    <property type="nucleotide sequence ID" value="NZ_CABFVA020000045.1"/>
</dbReference>
<name>A0A5E6MA99_9BACT</name>
<dbReference type="InterPro" id="IPR011108">
    <property type="entry name" value="RMMBL"/>
</dbReference>
<sequence length="457" mass="50765">MKFTNLTRANEIGANSYLLEFDGEGRIILDAGLHPRREGEDATPNFGPIGNHAADAVVVSHAHHDHIGSLPLFVRRKQKMPVYLSEATYLLAEPLLHNSVEVMLKQRASLGITSYPLFTHKEVDRAAKSYRICRAGHECSIHGESAPKGEPLSFRLYPGGHILGAVGVRFRHRDRQILYTGDVSFQEQTLMPPADFPLDGIDTLIIEATRGGKETPENQRRPMEIERLISSIQATFRRGGAVLIPVFALGKTQELLATLYLEQKAGRLPRCPITIGGLSRSFTQIYDRLASRSFRRHPGLSLLGDVAPTVLDGRTVRQLSPKPGEIYLVSSGMMTERTLSNILAQRFLPEERHSILVVGYCDPNSPAGQLLQTSRGNLVALDSESPPRPLLCEVDQFDLTSHAIREDLLAYIFRLNPRLCVLVHGDPPALAWFQERLREERPGIEVVVPPPGEALEL</sequence>
<dbReference type="PANTHER" id="PTHR11203:SF37">
    <property type="entry name" value="INTEGRATOR COMPLEX SUBUNIT 11"/>
    <property type="match status" value="1"/>
</dbReference>
<dbReference type="OrthoDB" id="9803916at2"/>
<dbReference type="InterPro" id="IPR001279">
    <property type="entry name" value="Metallo-B-lactamas"/>
</dbReference>
<dbReference type="EC" id="3.1.-.-" evidence="4"/>
<dbReference type="SMART" id="SM00849">
    <property type="entry name" value="Lactamase_B"/>
    <property type="match status" value="1"/>
</dbReference>
<dbReference type="Pfam" id="PF00753">
    <property type="entry name" value="Lactamase_B"/>
    <property type="match status" value="1"/>
</dbReference>
<dbReference type="SMART" id="SM01027">
    <property type="entry name" value="Beta-Casp"/>
    <property type="match status" value="1"/>
</dbReference>
<gene>
    <name evidence="4" type="ORF">MAMT_01001</name>
</gene>
<evidence type="ECO:0000313" key="4">
    <source>
        <dbReference type="EMBL" id="VVM06129.1"/>
    </source>
</evidence>
<evidence type="ECO:0000313" key="5">
    <source>
        <dbReference type="Proteomes" id="UP000334923"/>
    </source>
</evidence>
<dbReference type="InterPro" id="IPR050698">
    <property type="entry name" value="MBL"/>
</dbReference>
<dbReference type="Pfam" id="PF07521">
    <property type="entry name" value="RMMBL"/>
    <property type="match status" value="1"/>
</dbReference>
<dbReference type="GO" id="GO:0016787">
    <property type="term" value="F:hydrolase activity"/>
    <property type="evidence" value="ECO:0007669"/>
    <property type="project" value="UniProtKB-KW"/>
</dbReference>
<dbReference type="Pfam" id="PF10996">
    <property type="entry name" value="Beta-Casp"/>
    <property type="match status" value="1"/>
</dbReference>
<dbReference type="PANTHER" id="PTHR11203">
    <property type="entry name" value="CLEAVAGE AND POLYADENYLATION SPECIFICITY FACTOR FAMILY MEMBER"/>
    <property type="match status" value="1"/>
</dbReference>
<evidence type="ECO:0000259" key="3">
    <source>
        <dbReference type="SMART" id="SM01027"/>
    </source>
</evidence>
<evidence type="ECO:0000256" key="1">
    <source>
        <dbReference type="ARBA" id="ARBA00022801"/>
    </source>
</evidence>
<keyword evidence="5" id="KW-1185">Reference proteome</keyword>
<dbReference type="Proteomes" id="UP000334923">
    <property type="component" value="Unassembled WGS sequence"/>
</dbReference>
<protein>
    <submittedName>
        <fullName evidence="4">Ribonuclease</fullName>
        <ecNumber evidence="4">3.1.-.-</ecNumber>
    </submittedName>
</protein>
<dbReference type="GO" id="GO:0004521">
    <property type="term" value="F:RNA endonuclease activity"/>
    <property type="evidence" value="ECO:0007669"/>
    <property type="project" value="TreeGrafter"/>
</dbReference>
<organism evidence="4 5">
    <name type="scientific">Methylacidimicrobium tartarophylax</name>
    <dbReference type="NCBI Taxonomy" id="1041768"/>
    <lineage>
        <taxon>Bacteria</taxon>
        <taxon>Pseudomonadati</taxon>
        <taxon>Verrucomicrobiota</taxon>
        <taxon>Methylacidimicrobium</taxon>
    </lineage>
</organism>
<evidence type="ECO:0000259" key="2">
    <source>
        <dbReference type="SMART" id="SM00849"/>
    </source>
</evidence>
<reference evidence="4 5" key="1">
    <citation type="submission" date="2019-09" db="EMBL/GenBank/DDBJ databases">
        <authorList>
            <person name="Cremers G."/>
        </authorList>
    </citation>
    <scope>NUCLEOTIDE SEQUENCE [LARGE SCALE GENOMIC DNA]</scope>
    <source>
        <strain evidence="4">4A</strain>
    </source>
</reference>
<dbReference type="Gene3D" id="3.60.15.10">
    <property type="entry name" value="Ribonuclease Z/Hydroxyacylglutathione hydrolase-like"/>
    <property type="match status" value="1"/>
</dbReference>